<dbReference type="Pfam" id="PF17451">
    <property type="entry name" value="Glyco_hyd_101C"/>
    <property type="match status" value="1"/>
</dbReference>
<evidence type="ECO:0000259" key="3">
    <source>
        <dbReference type="Pfam" id="PF18080"/>
    </source>
</evidence>
<accession>A0A8J7SJR2</accession>
<name>A0A8J7SJR2_9BACT</name>
<dbReference type="InterPro" id="IPR040633">
    <property type="entry name" value="Gal_mutarotas_3"/>
</dbReference>
<dbReference type="Pfam" id="PF21466">
    <property type="entry name" value="GH101_dom-5"/>
    <property type="match status" value="1"/>
</dbReference>
<dbReference type="InterPro" id="IPR014718">
    <property type="entry name" value="GH-type_carb-bd"/>
</dbReference>
<organism evidence="5 6">
    <name type="scientific">Persicirhabdus sediminis</name>
    <dbReference type="NCBI Taxonomy" id="454144"/>
    <lineage>
        <taxon>Bacteria</taxon>
        <taxon>Pseudomonadati</taxon>
        <taxon>Verrucomicrobiota</taxon>
        <taxon>Verrucomicrobiia</taxon>
        <taxon>Verrucomicrobiales</taxon>
        <taxon>Verrucomicrobiaceae</taxon>
        <taxon>Persicirhabdus</taxon>
    </lineage>
</organism>
<dbReference type="Gene3D" id="2.60.120.260">
    <property type="entry name" value="Galactose-binding domain-like"/>
    <property type="match status" value="2"/>
</dbReference>
<dbReference type="EMBL" id="JAENIM010000039">
    <property type="protein sequence ID" value="MBK1791276.1"/>
    <property type="molecule type" value="Genomic_DNA"/>
</dbReference>
<dbReference type="InterPro" id="IPR049314">
    <property type="entry name" value="GH101_dom-5"/>
</dbReference>
<dbReference type="GO" id="GO:0033926">
    <property type="term" value="F:endo-alpha-N-acetylgalactosaminidase activity"/>
    <property type="evidence" value="ECO:0007669"/>
    <property type="project" value="InterPro"/>
</dbReference>
<dbReference type="Pfam" id="PF18080">
    <property type="entry name" value="Gal_mutarotas_3"/>
    <property type="match status" value="1"/>
</dbReference>
<evidence type="ECO:0000259" key="2">
    <source>
        <dbReference type="Pfam" id="PF17451"/>
    </source>
</evidence>
<evidence type="ECO:0000313" key="5">
    <source>
        <dbReference type="EMBL" id="MBK1791276.1"/>
    </source>
</evidence>
<dbReference type="AlphaFoldDB" id="A0A8J7SJR2"/>
<protein>
    <recommendedName>
        <fullName evidence="7">Endo-alpha-N-acetylgalactosaminidase</fullName>
    </recommendedName>
</protein>
<dbReference type="Proteomes" id="UP000624703">
    <property type="component" value="Unassembled WGS sequence"/>
</dbReference>
<dbReference type="PROSITE" id="PS51257">
    <property type="entry name" value="PROKAR_LIPOPROTEIN"/>
    <property type="match status" value="1"/>
</dbReference>
<dbReference type="Gene3D" id="3.20.20.80">
    <property type="entry name" value="Glycosidases"/>
    <property type="match status" value="1"/>
</dbReference>
<evidence type="ECO:0000313" key="6">
    <source>
        <dbReference type="Proteomes" id="UP000624703"/>
    </source>
</evidence>
<dbReference type="Gene3D" id="2.60.40.1180">
    <property type="entry name" value="Golgi alpha-mannosidase II"/>
    <property type="match status" value="1"/>
</dbReference>
<feature type="domain" description="Endo-alpha-N-acetylgalactosaminidase" evidence="1">
    <location>
        <begin position="259"/>
        <end position="522"/>
    </location>
</feature>
<dbReference type="InterPro" id="IPR035364">
    <property type="entry name" value="Beta_sandwich_GH101"/>
</dbReference>
<feature type="domain" description="Endo-alpha-N-acetylgalactosaminidase" evidence="4">
    <location>
        <begin position="676"/>
        <end position="808"/>
    </location>
</feature>
<sequence>MSKYFTPQLVGTISACLIAAGQGAELSNKNLSVVTDDAFPSIVSYTHKPSKSVINGQQKAAKSILLNGKETDYKVTSKSLDAASVEYKLTFAKEKITATLVFTLEEDSLLITMTEVDEQGDAKLHSLDFPENTLYQYKASQKNSSVAMTNRGKDREIIFELKDIVIGNNWRSSEQVPALGSCRYLFGTTGDLALGVASNHHTDTQRTAFAASGKGDDAEFRALMPQLAYREIDSETNEKPFVRVFLTSDRNGDDKATWQDAALVYRETMPKPFGHEETKKIVGQNIAMNFASGAQRPFLSMLDDIKRGYLATDGLEQQVLIKGFSAEGHDSANTDYSGHYNERAGGLRDLQVLTEESRAYNARIGFHINVSEVYPEAHRYDPEIIEMKDGVKKNGWKWLDQSYEIDKHHDMVKGDLQKSFIGMAKDLPDLEFIYVDTYHSNGWPAWKLAELHRSTGLRMGTENNSALDPWSIWAHARKEYGTITRFIWYSDRDIFSDNVLLRSGYGAGFMGWKNQHNFESYINSTFSIGLPSSYLRHYDLLSWEPGVEAIFSDGVVARIEGEEVVVSQDGRKVMSWDLEREKTRLLVPWNPITADKLYLWDKVGCTSSWELPDSWRKYDSVYLYQLTDTGRANEQKIAVNNGTISVSPDAAVPYVIYAKPAGKVREMDFGTAARLRDPGFDSYQLDHWSLTGNQANFKIVNDSKRNPQLNVGAEAGSASQKLRYLQGGKTYAASVWVNVSGDERKASITVTPKGGKPVSNYVTKTDVQMRVPNSKWSKTNFNRIKVVFDLPAGVDEATLSLAAEAGKDGSKVIFDEIRVVESGRSAQAAKHWFYEDFENVDMGCGVFEWCSGERSHLAEANPPYTKDVISGRFSLKTRERNNSTYARTLPATLRFAANTSYTLVCKTLTGEEASGKIEARDGKTVLASADIKSGANTVELTFTTKSEDAYLALTKLSGDWLSIDEVAIDEAK</sequence>
<dbReference type="InterPro" id="IPR025706">
    <property type="entry name" value="Endoa_GalNAc"/>
</dbReference>
<evidence type="ECO:0008006" key="7">
    <source>
        <dbReference type="Google" id="ProtNLM"/>
    </source>
</evidence>
<evidence type="ECO:0000259" key="1">
    <source>
        <dbReference type="Pfam" id="PF12905"/>
    </source>
</evidence>
<dbReference type="Pfam" id="PF12905">
    <property type="entry name" value="Glyco_hydro_101"/>
    <property type="match status" value="1"/>
</dbReference>
<feature type="domain" description="Glycosyl hydrolase 101 beta-sandwich" evidence="2">
    <location>
        <begin position="530"/>
        <end position="631"/>
    </location>
</feature>
<evidence type="ECO:0000259" key="4">
    <source>
        <dbReference type="Pfam" id="PF21466"/>
    </source>
</evidence>
<dbReference type="Gene3D" id="2.70.98.10">
    <property type="match status" value="1"/>
</dbReference>
<keyword evidence="6" id="KW-1185">Reference proteome</keyword>
<dbReference type="GO" id="GO:0030246">
    <property type="term" value="F:carbohydrate binding"/>
    <property type="evidence" value="ECO:0007669"/>
    <property type="project" value="InterPro"/>
</dbReference>
<dbReference type="RefSeq" id="WP_200311287.1">
    <property type="nucleotide sequence ID" value="NZ_JAENIM010000039.1"/>
</dbReference>
<comment type="caution">
    <text evidence="5">The sequence shown here is derived from an EMBL/GenBank/DDBJ whole genome shotgun (WGS) entry which is preliminary data.</text>
</comment>
<dbReference type="SMR" id="A0A8J7SJR2"/>
<proteinExistence type="predicted"/>
<reference evidence="5" key="1">
    <citation type="submission" date="2021-01" db="EMBL/GenBank/DDBJ databases">
        <title>Modified the classification status of verrucomicrobia.</title>
        <authorList>
            <person name="Feng X."/>
        </authorList>
    </citation>
    <scope>NUCLEOTIDE SEQUENCE</scope>
    <source>
        <strain evidence="5">_KCTC 22039</strain>
    </source>
</reference>
<gene>
    <name evidence="5" type="ORF">JIN82_08940</name>
</gene>
<dbReference type="InterPro" id="IPR013780">
    <property type="entry name" value="Glyco_hydro_b"/>
</dbReference>
<feature type="domain" description="Galactose mutarotase-like fold" evidence="3">
    <location>
        <begin position="26"/>
        <end position="258"/>
    </location>
</feature>